<evidence type="ECO:0000313" key="3">
    <source>
        <dbReference type="Proteomes" id="UP000813462"/>
    </source>
</evidence>
<evidence type="ECO:0000256" key="1">
    <source>
        <dbReference type="ARBA" id="ARBA00004479"/>
    </source>
</evidence>
<dbReference type="GO" id="GO:0016020">
    <property type="term" value="C:membrane"/>
    <property type="evidence" value="ECO:0007669"/>
    <property type="project" value="UniProtKB-SubCell"/>
</dbReference>
<dbReference type="EMBL" id="JAEACU010000012">
    <property type="protein sequence ID" value="KAH7513005.1"/>
    <property type="molecule type" value="Genomic_DNA"/>
</dbReference>
<protein>
    <submittedName>
        <fullName evidence="2">Uncharacterized protein</fullName>
    </submittedName>
</protein>
<dbReference type="PANTHER" id="PTHR48006:SF60">
    <property type="entry name" value="PROTEIN KINASE DOMAIN-CONTAINING PROTEIN"/>
    <property type="match status" value="1"/>
</dbReference>
<evidence type="ECO:0000313" key="2">
    <source>
        <dbReference type="EMBL" id="KAH7513005.1"/>
    </source>
</evidence>
<dbReference type="PANTHER" id="PTHR48006">
    <property type="entry name" value="LEUCINE-RICH REPEAT-CONTAINING PROTEIN DDB_G0281931-RELATED"/>
    <property type="match status" value="1"/>
</dbReference>
<dbReference type="SUPFAM" id="SSF52058">
    <property type="entry name" value="L domain-like"/>
    <property type="match status" value="1"/>
</dbReference>
<dbReference type="Pfam" id="PF00560">
    <property type="entry name" value="LRR_1"/>
    <property type="match status" value="1"/>
</dbReference>
<proteinExistence type="predicted"/>
<dbReference type="InterPro" id="IPR001611">
    <property type="entry name" value="Leu-rich_rpt"/>
</dbReference>
<dbReference type="PROSITE" id="PS51450">
    <property type="entry name" value="LRR"/>
    <property type="match status" value="1"/>
</dbReference>
<reference evidence="2" key="1">
    <citation type="journal article" date="2021" name="Front. Plant Sci.">
        <title>Chromosome-Scale Genome Assembly for Chinese Sour Jujube and Insights Into Its Genome Evolution and Domestication Signature.</title>
        <authorList>
            <person name="Shen L.-Y."/>
            <person name="Luo H."/>
            <person name="Wang X.-L."/>
            <person name="Wang X.-M."/>
            <person name="Qiu X.-J."/>
            <person name="Liu H."/>
            <person name="Zhou S.-S."/>
            <person name="Jia K.-H."/>
            <person name="Nie S."/>
            <person name="Bao Y.-T."/>
            <person name="Zhang R.-G."/>
            <person name="Yun Q.-Z."/>
            <person name="Chai Y.-H."/>
            <person name="Lu J.-Y."/>
            <person name="Li Y."/>
            <person name="Zhao S.-W."/>
            <person name="Mao J.-F."/>
            <person name="Jia S.-G."/>
            <person name="Mao Y.-M."/>
        </authorList>
    </citation>
    <scope>NUCLEOTIDE SEQUENCE</scope>
    <source>
        <strain evidence="2">AT0</strain>
        <tissue evidence="2">Leaf</tissue>
    </source>
</reference>
<comment type="subcellular location">
    <subcellularLocation>
        <location evidence="1">Membrane</location>
        <topology evidence="1">Single-pass type I membrane protein</topology>
    </subcellularLocation>
</comment>
<dbReference type="Gene3D" id="3.80.10.10">
    <property type="entry name" value="Ribonuclease Inhibitor"/>
    <property type="match status" value="1"/>
</dbReference>
<dbReference type="Proteomes" id="UP000813462">
    <property type="component" value="Unassembled WGS sequence"/>
</dbReference>
<comment type="caution">
    <text evidence="2">The sequence shown here is derived from an EMBL/GenBank/DDBJ whole genome shotgun (WGS) entry which is preliminary data.</text>
</comment>
<accession>A0A978UE12</accession>
<dbReference type="InterPro" id="IPR032675">
    <property type="entry name" value="LRR_dom_sf"/>
</dbReference>
<dbReference type="AlphaFoldDB" id="A0A978UE12"/>
<name>A0A978UE12_ZIZJJ</name>
<gene>
    <name evidence="2" type="ORF">FEM48_Zijuj12G0150500</name>
</gene>
<sequence>MTCMNVSAVQNLKAISKAFNMETIWSVSESSCCKSEGFNFTKKDRPNRNSILDNIKCDCSFKNGTICHVKTIKLKGLNLTGELPAEFGNLAFLEVLDLSSNRIRGSIPPSLSSAPLRIL</sequence>
<dbReference type="InterPro" id="IPR051824">
    <property type="entry name" value="LRR_Rcpt-Like_S/T_Kinase"/>
</dbReference>
<organism evidence="2 3">
    <name type="scientific">Ziziphus jujuba var. spinosa</name>
    <dbReference type="NCBI Taxonomy" id="714518"/>
    <lineage>
        <taxon>Eukaryota</taxon>
        <taxon>Viridiplantae</taxon>
        <taxon>Streptophyta</taxon>
        <taxon>Embryophyta</taxon>
        <taxon>Tracheophyta</taxon>
        <taxon>Spermatophyta</taxon>
        <taxon>Magnoliopsida</taxon>
        <taxon>eudicotyledons</taxon>
        <taxon>Gunneridae</taxon>
        <taxon>Pentapetalae</taxon>
        <taxon>rosids</taxon>
        <taxon>fabids</taxon>
        <taxon>Rosales</taxon>
        <taxon>Rhamnaceae</taxon>
        <taxon>Paliureae</taxon>
        <taxon>Ziziphus</taxon>
    </lineage>
</organism>